<reference evidence="1" key="2">
    <citation type="submission" date="2013-10" db="EMBL/GenBank/DDBJ databases">
        <authorList>
            <person name="Aslett M."/>
        </authorList>
    </citation>
    <scope>NUCLEOTIDE SEQUENCE [LARGE SCALE GENOMIC DNA]</scope>
    <source>
        <strain evidence="1">Weybridge</strain>
    </source>
</reference>
<dbReference type="RefSeq" id="XP_013337545.1">
    <property type="nucleotide sequence ID" value="XM_013482091.1"/>
</dbReference>
<sequence>ASAPAAWGKEWTAVALDSCSSEFSIVRSAAFEALPGCLTALASSPEQQGQATTAALELVASFLSSSEGQLPHSTATVAAEHMLPAIAQIVADQAKRQREGMLPEECKVPSAQRAALLEKLFVGMGKLILPVLTREFERLATREQQDDEWEDLSDDDQEEDTSSFYDAVMQCSGNLFKVYGSDCLPHFDAHLRLPYGALLAHDQSSYYGKVAALCLYADAINYGDPAATLECSKVLVPAALLAVSPQAEWAIDEEHMLAISASTYGLGVVAQRHPELFGSQLQGTLEALERCIANPLLRCQSGRAAADGTACSLLKVYAGFCMTLGIDAASAKVATLLEAWFPLVEDEQEIYDAHELLLQMVIQDHPLSSNPAVRQQLRRLVLDILPGRPELIGERARRELLQAAIDKLR</sequence>
<dbReference type="GeneID" id="25337581"/>
<organism evidence="1 2">
    <name type="scientific">Eimeria maxima</name>
    <name type="common">Coccidian parasite</name>
    <dbReference type="NCBI Taxonomy" id="5804"/>
    <lineage>
        <taxon>Eukaryota</taxon>
        <taxon>Sar</taxon>
        <taxon>Alveolata</taxon>
        <taxon>Apicomplexa</taxon>
        <taxon>Conoidasida</taxon>
        <taxon>Coccidia</taxon>
        <taxon>Eucoccidiorida</taxon>
        <taxon>Eimeriorina</taxon>
        <taxon>Eimeriidae</taxon>
        <taxon>Eimeria</taxon>
    </lineage>
</organism>
<dbReference type="Proteomes" id="UP000030763">
    <property type="component" value="Unassembled WGS sequence"/>
</dbReference>
<evidence type="ECO:0000313" key="2">
    <source>
        <dbReference type="Proteomes" id="UP000030763"/>
    </source>
</evidence>
<accession>U6MGX2</accession>
<protein>
    <submittedName>
        <fullName evidence="1">Uncharacterized protein</fullName>
    </submittedName>
</protein>
<gene>
    <name evidence="1" type="ORF">EMWEY_00035950</name>
</gene>
<reference evidence="1" key="1">
    <citation type="submission" date="2013-10" db="EMBL/GenBank/DDBJ databases">
        <title>Genomic analysis of the causative agents of coccidiosis in chickens.</title>
        <authorList>
            <person name="Reid A.J."/>
            <person name="Blake D."/>
            <person name="Billington K."/>
            <person name="Browne H."/>
            <person name="Dunn M."/>
            <person name="Hung S."/>
            <person name="Kawahara F."/>
            <person name="Miranda-Saavedra D."/>
            <person name="Mourier T."/>
            <person name="Nagra H."/>
            <person name="Otto T.D."/>
            <person name="Rawlings N."/>
            <person name="Sanchez A."/>
            <person name="Sanders M."/>
            <person name="Subramaniam C."/>
            <person name="Tay Y."/>
            <person name="Dear P."/>
            <person name="Doerig C."/>
            <person name="Gruber A."/>
            <person name="Parkinson J."/>
            <person name="Shirley M."/>
            <person name="Wan K.L."/>
            <person name="Berriman M."/>
            <person name="Tomley F."/>
            <person name="Pain A."/>
        </authorList>
    </citation>
    <scope>NUCLEOTIDE SEQUENCE [LARGE SCALE GENOMIC DNA]</scope>
    <source>
        <strain evidence="1">Weybridge</strain>
    </source>
</reference>
<dbReference type="SUPFAM" id="SSF48371">
    <property type="entry name" value="ARM repeat"/>
    <property type="match status" value="1"/>
</dbReference>
<dbReference type="AlphaFoldDB" id="U6MGX2"/>
<evidence type="ECO:0000313" key="1">
    <source>
        <dbReference type="EMBL" id="CDJ60895.1"/>
    </source>
</evidence>
<dbReference type="Gene3D" id="1.25.10.10">
    <property type="entry name" value="Leucine-rich Repeat Variant"/>
    <property type="match status" value="1"/>
</dbReference>
<name>U6MGX2_EIMMA</name>
<dbReference type="EMBL" id="HG721951">
    <property type="protein sequence ID" value="CDJ60895.1"/>
    <property type="molecule type" value="Genomic_DNA"/>
</dbReference>
<keyword evidence="2" id="KW-1185">Reference proteome</keyword>
<proteinExistence type="predicted"/>
<dbReference type="InterPro" id="IPR011989">
    <property type="entry name" value="ARM-like"/>
</dbReference>
<dbReference type="InterPro" id="IPR016024">
    <property type="entry name" value="ARM-type_fold"/>
</dbReference>
<dbReference type="VEuPathDB" id="ToxoDB:EMWEY_00035950"/>
<dbReference type="OrthoDB" id="543373at2759"/>
<feature type="non-terminal residue" evidence="1">
    <location>
        <position position="1"/>
    </location>
</feature>